<feature type="domain" description="CAAX prenyl protease 2/Lysostaphin resistance protein A-like" evidence="3">
    <location>
        <begin position="244"/>
        <end position="330"/>
    </location>
</feature>
<dbReference type="STRING" id="52838.A0A4S8JWF6"/>
<dbReference type="GO" id="GO:0004175">
    <property type="term" value="F:endopeptidase activity"/>
    <property type="evidence" value="ECO:0007669"/>
    <property type="project" value="UniProtKB-ARBA"/>
</dbReference>
<dbReference type="PANTHER" id="PTHR43592">
    <property type="entry name" value="CAAX AMINO TERMINAL PROTEASE"/>
    <property type="match status" value="1"/>
</dbReference>
<gene>
    <name evidence="4" type="ORF">C4D60_Mb05t15730</name>
</gene>
<name>A0A4S8JWF6_MUSBA</name>
<dbReference type="GO" id="GO:0080120">
    <property type="term" value="P:CAAX-box protein maturation"/>
    <property type="evidence" value="ECO:0007669"/>
    <property type="project" value="UniProtKB-ARBA"/>
</dbReference>
<feature type="transmembrane region" description="Helical" evidence="2">
    <location>
        <begin position="197"/>
        <end position="223"/>
    </location>
</feature>
<evidence type="ECO:0000313" key="5">
    <source>
        <dbReference type="Proteomes" id="UP000317650"/>
    </source>
</evidence>
<evidence type="ECO:0000256" key="2">
    <source>
        <dbReference type="SAM" id="Phobius"/>
    </source>
</evidence>
<evidence type="ECO:0000313" key="4">
    <source>
        <dbReference type="EMBL" id="THU66589.1"/>
    </source>
</evidence>
<feature type="region of interest" description="Disordered" evidence="1">
    <location>
        <begin position="1"/>
        <end position="31"/>
    </location>
</feature>
<dbReference type="Pfam" id="PF02517">
    <property type="entry name" value="Rce1-like"/>
    <property type="match status" value="1"/>
</dbReference>
<feature type="compositionally biased region" description="Low complexity" evidence="1">
    <location>
        <begin position="16"/>
        <end position="31"/>
    </location>
</feature>
<keyword evidence="2" id="KW-0472">Membrane</keyword>
<feature type="transmembrane region" description="Helical" evidence="2">
    <location>
        <begin position="77"/>
        <end position="95"/>
    </location>
</feature>
<feature type="transmembrane region" description="Helical" evidence="2">
    <location>
        <begin position="276"/>
        <end position="293"/>
    </location>
</feature>
<feature type="transmembrane region" description="Helical" evidence="2">
    <location>
        <begin position="115"/>
        <end position="138"/>
    </location>
</feature>
<dbReference type="InterPro" id="IPR003675">
    <property type="entry name" value="Rce1/LyrA-like_dom"/>
</dbReference>
<reference evidence="4 5" key="1">
    <citation type="journal article" date="2019" name="Nat. Plants">
        <title>Genome sequencing of Musa balbisiana reveals subgenome evolution and function divergence in polyploid bananas.</title>
        <authorList>
            <person name="Yao X."/>
        </authorList>
    </citation>
    <scope>NUCLEOTIDE SEQUENCE [LARGE SCALE GENOMIC DNA]</scope>
    <source>
        <strain evidence="5">cv. DH-PKW</strain>
        <tissue evidence="4">Leaves</tissue>
    </source>
</reference>
<keyword evidence="2" id="KW-0812">Transmembrane</keyword>
<feature type="transmembrane region" description="Helical" evidence="2">
    <location>
        <begin position="300"/>
        <end position="327"/>
    </location>
</feature>
<dbReference type="PANTHER" id="PTHR43592:SF4">
    <property type="entry name" value="CAAX AMINO TERMINAL PROTEASE FAMILY PROTEIN"/>
    <property type="match status" value="1"/>
</dbReference>
<keyword evidence="5" id="KW-1185">Reference proteome</keyword>
<evidence type="ECO:0000256" key="1">
    <source>
        <dbReference type="SAM" id="MobiDB-lite"/>
    </source>
</evidence>
<sequence length="338" mass="37287">MPMMITVASPRPPRISPSSTSPKPASSSAHPSVLPCVSIPFRGFQSRVRTGYFFRCFCAEKDSADELFEAMPIPSPFPGISCLPFLSFLLYFSIISARLGFSVLPSDIPWENSDVWSICAAYFFVLHVPLSFGGLSVIAQILHEPNLDPLTMVVSITVLQVTEYVGVSTLLHFNAKPQYDVCRFFHAKWFWGGRNCITASIVGIGTLIGLVFLTSIVADMLVGPKDVNDPILKKILSDSPLSMMSCFFLYCLISPLLEETVYRGFLLSSLSSTMKWWQAVIISSFVFSIGHFSGENSLQLFLIGCVVGSAYCWTGQLTPCFAIHSVYNAMILLITMMS</sequence>
<dbReference type="Proteomes" id="UP000317650">
    <property type="component" value="Chromosome 5"/>
</dbReference>
<keyword evidence="2" id="KW-1133">Transmembrane helix</keyword>
<comment type="caution">
    <text evidence="4">The sequence shown here is derived from an EMBL/GenBank/DDBJ whole genome shotgun (WGS) entry which is preliminary data.</text>
</comment>
<protein>
    <recommendedName>
        <fullName evidence="3">CAAX prenyl protease 2/Lysostaphin resistance protein A-like domain-containing protein</fullName>
    </recommendedName>
</protein>
<dbReference type="EMBL" id="PYDT01000003">
    <property type="protein sequence ID" value="THU66589.1"/>
    <property type="molecule type" value="Genomic_DNA"/>
</dbReference>
<feature type="transmembrane region" description="Helical" evidence="2">
    <location>
        <begin position="150"/>
        <end position="171"/>
    </location>
</feature>
<dbReference type="AlphaFoldDB" id="A0A4S8JWF6"/>
<organism evidence="4 5">
    <name type="scientific">Musa balbisiana</name>
    <name type="common">Banana</name>
    <dbReference type="NCBI Taxonomy" id="52838"/>
    <lineage>
        <taxon>Eukaryota</taxon>
        <taxon>Viridiplantae</taxon>
        <taxon>Streptophyta</taxon>
        <taxon>Embryophyta</taxon>
        <taxon>Tracheophyta</taxon>
        <taxon>Spermatophyta</taxon>
        <taxon>Magnoliopsida</taxon>
        <taxon>Liliopsida</taxon>
        <taxon>Zingiberales</taxon>
        <taxon>Musaceae</taxon>
        <taxon>Musa</taxon>
    </lineage>
</organism>
<accession>A0A4S8JWF6</accession>
<proteinExistence type="predicted"/>
<evidence type="ECO:0000259" key="3">
    <source>
        <dbReference type="Pfam" id="PF02517"/>
    </source>
</evidence>